<dbReference type="OrthoDB" id="9774673at2"/>
<dbReference type="InterPro" id="IPR025247">
    <property type="entry name" value="EcoRI-like_methylase"/>
</dbReference>
<dbReference type="AlphaFoldDB" id="A0A4R1BAL4"/>
<dbReference type="GO" id="GO:0008168">
    <property type="term" value="F:methyltransferase activity"/>
    <property type="evidence" value="ECO:0007669"/>
    <property type="project" value="UniProtKB-KW"/>
</dbReference>
<keyword evidence="1" id="KW-0808">Transferase</keyword>
<evidence type="ECO:0000313" key="1">
    <source>
        <dbReference type="EMBL" id="TCJ14016.1"/>
    </source>
</evidence>
<dbReference type="RefSeq" id="WP_131448723.1">
    <property type="nucleotide sequence ID" value="NZ_SJZI01000042.1"/>
</dbReference>
<dbReference type="GO" id="GO:0003676">
    <property type="term" value="F:nucleic acid binding"/>
    <property type="evidence" value="ECO:0007669"/>
    <property type="project" value="InterPro"/>
</dbReference>
<name>A0A4R1BAL4_9BACT</name>
<gene>
    <name evidence="1" type="ORF">EPD60_08350</name>
</gene>
<dbReference type="EMBL" id="SJZI01000042">
    <property type="protein sequence ID" value="TCJ14016.1"/>
    <property type="molecule type" value="Genomic_DNA"/>
</dbReference>
<dbReference type="Proteomes" id="UP000295334">
    <property type="component" value="Unassembled WGS sequence"/>
</dbReference>
<sequence>MKAKAVTAKKKNTQRAEMEPLPTKTLNRGLGAAKKAKNDEFYTQYIDIQKEIEAYLEFNPDTFREKVVYCNCDDPFESNFFKYFATNFNRLGLKKLVATSYDGSPIAGQGTLFPEYEGVDGNREKPQALAVILDHVKDEDGDGAANMTDVEIFLKRNNASRIALKADNRYPGGDFRSSECIALLKEADIVVSNPPFSLFRVYVAQLVAHRKKFLIIGNTNSITYKEVFPLIKDNKMWLGCTNFNVGMFFEVPDTWTEFHHIDKTTGKKIARVSTSCWFTNLDHGRRHDPLHLMTMADNLRFSKNLGGKAAYDRYDNYDAIEVSTYKEIPSDYEGNMGVPITFLDKYNPEQFEILAITQSWDGNASKIYPKQIQISKDGRRSEVTKLNDGAAIKITNAPSDETYYKVGDDLYIKTYCRIIIRHRNNLKPKL</sequence>
<accession>A0A4R1BAL4</accession>
<protein>
    <submittedName>
        <fullName evidence="1">DNA methyltransferase</fullName>
    </submittedName>
</protein>
<keyword evidence="1" id="KW-0489">Methyltransferase</keyword>
<dbReference type="GO" id="GO:0032259">
    <property type="term" value="P:methylation"/>
    <property type="evidence" value="ECO:0007669"/>
    <property type="project" value="UniProtKB-KW"/>
</dbReference>
<dbReference type="PROSITE" id="PS00092">
    <property type="entry name" value="N6_MTASE"/>
    <property type="match status" value="1"/>
</dbReference>
<keyword evidence="2" id="KW-1185">Reference proteome</keyword>
<comment type="caution">
    <text evidence="1">The sequence shown here is derived from an EMBL/GenBank/DDBJ whole genome shotgun (WGS) entry which is preliminary data.</text>
</comment>
<evidence type="ECO:0000313" key="2">
    <source>
        <dbReference type="Proteomes" id="UP000295334"/>
    </source>
</evidence>
<dbReference type="Pfam" id="PF13651">
    <property type="entry name" value="EcoRI_methylase"/>
    <property type="match status" value="1"/>
</dbReference>
<dbReference type="InterPro" id="IPR002052">
    <property type="entry name" value="DNA_methylase_N6_adenine_CS"/>
</dbReference>
<proteinExistence type="predicted"/>
<organism evidence="1 2">
    <name type="scientific">Flaviaesturariibacter flavus</name>
    <dbReference type="NCBI Taxonomy" id="2502780"/>
    <lineage>
        <taxon>Bacteria</taxon>
        <taxon>Pseudomonadati</taxon>
        <taxon>Bacteroidota</taxon>
        <taxon>Chitinophagia</taxon>
        <taxon>Chitinophagales</taxon>
        <taxon>Chitinophagaceae</taxon>
        <taxon>Flaviaestuariibacter</taxon>
    </lineage>
</organism>
<reference evidence="1 2" key="1">
    <citation type="submission" date="2019-03" db="EMBL/GenBank/DDBJ databases">
        <authorList>
            <person name="Kim M.K.M."/>
        </authorList>
    </citation>
    <scope>NUCLEOTIDE SEQUENCE [LARGE SCALE GENOMIC DNA]</scope>
    <source>
        <strain evidence="1 2">17J68-12</strain>
    </source>
</reference>